<dbReference type="InterPro" id="IPR051085">
    <property type="entry name" value="MB_O-acyltransferase"/>
</dbReference>
<dbReference type="Proteomes" id="UP000612055">
    <property type="component" value="Unassembled WGS sequence"/>
</dbReference>
<keyword evidence="3 6" id="KW-1133">Transmembrane helix</keyword>
<reference evidence="7" key="1">
    <citation type="journal article" date="2020" name="bioRxiv">
        <title>Comparative genomics of Chlamydomonas.</title>
        <authorList>
            <person name="Craig R.J."/>
            <person name="Hasan A.R."/>
            <person name="Ness R.W."/>
            <person name="Keightley P.D."/>
        </authorList>
    </citation>
    <scope>NUCLEOTIDE SEQUENCE</scope>
    <source>
        <strain evidence="7">CCAP 11/70</strain>
    </source>
</reference>
<dbReference type="GO" id="GO:0016746">
    <property type="term" value="F:acyltransferase activity"/>
    <property type="evidence" value="ECO:0007669"/>
    <property type="project" value="TreeGrafter"/>
</dbReference>
<feature type="region of interest" description="Disordered" evidence="5">
    <location>
        <begin position="505"/>
        <end position="525"/>
    </location>
</feature>
<dbReference type="AlphaFoldDB" id="A0A835XW06"/>
<keyword evidence="2 6" id="KW-0812">Transmembrane</keyword>
<feature type="transmembrane region" description="Helical" evidence="6">
    <location>
        <begin position="456"/>
        <end position="474"/>
    </location>
</feature>
<feature type="transmembrane region" description="Helical" evidence="6">
    <location>
        <begin position="274"/>
        <end position="294"/>
    </location>
</feature>
<dbReference type="EMBL" id="JAEHOE010000060">
    <property type="protein sequence ID" value="KAG2490642.1"/>
    <property type="molecule type" value="Genomic_DNA"/>
</dbReference>
<evidence type="ECO:0000256" key="1">
    <source>
        <dbReference type="ARBA" id="ARBA00004141"/>
    </source>
</evidence>
<gene>
    <name evidence="7" type="ORF">HYH03_011033</name>
</gene>
<feature type="transmembrane region" description="Helical" evidence="6">
    <location>
        <begin position="378"/>
        <end position="395"/>
    </location>
</feature>
<feature type="transmembrane region" description="Helical" evidence="6">
    <location>
        <begin position="348"/>
        <end position="372"/>
    </location>
</feature>
<evidence type="ECO:0000256" key="5">
    <source>
        <dbReference type="SAM" id="MobiDB-lite"/>
    </source>
</evidence>
<dbReference type="PANTHER" id="PTHR13285:SF18">
    <property type="entry name" value="PROTEIN-CYSTEINE N-PALMITOYLTRANSFERASE RASP"/>
    <property type="match status" value="1"/>
</dbReference>
<proteinExistence type="predicted"/>
<comment type="subcellular location">
    <subcellularLocation>
        <location evidence="1">Membrane</location>
        <topology evidence="1">Multi-pass membrane protein</topology>
    </subcellularLocation>
</comment>
<dbReference type="GO" id="GO:0016020">
    <property type="term" value="C:membrane"/>
    <property type="evidence" value="ECO:0007669"/>
    <property type="project" value="UniProtKB-SubCell"/>
</dbReference>
<dbReference type="InterPro" id="IPR004299">
    <property type="entry name" value="MBOAT_fam"/>
</dbReference>
<keyword evidence="4 6" id="KW-0472">Membrane</keyword>
<dbReference type="PANTHER" id="PTHR13285">
    <property type="entry name" value="ACYLTRANSFERASE"/>
    <property type="match status" value="1"/>
</dbReference>
<feature type="transmembrane region" description="Helical" evidence="6">
    <location>
        <begin position="21"/>
        <end position="52"/>
    </location>
</feature>
<accession>A0A835XW06</accession>
<evidence type="ECO:0000256" key="4">
    <source>
        <dbReference type="ARBA" id="ARBA00023136"/>
    </source>
</evidence>
<organism evidence="7 8">
    <name type="scientific">Edaphochlamys debaryana</name>
    <dbReference type="NCBI Taxonomy" id="47281"/>
    <lineage>
        <taxon>Eukaryota</taxon>
        <taxon>Viridiplantae</taxon>
        <taxon>Chlorophyta</taxon>
        <taxon>core chlorophytes</taxon>
        <taxon>Chlorophyceae</taxon>
        <taxon>CS clade</taxon>
        <taxon>Chlamydomonadales</taxon>
        <taxon>Chlamydomonadales incertae sedis</taxon>
        <taxon>Edaphochlamys</taxon>
    </lineage>
</organism>
<evidence type="ECO:0000256" key="2">
    <source>
        <dbReference type="ARBA" id="ARBA00022692"/>
    </source>
</evidence>
<keyword evidence="8" id="KW-1185">Reference proteome</keyword>
<evidence type="ECO:0000256" key="3">
    <source>
        <dbReference type="ARBA" id="ARBA00022989"/>
    </source>
</evidence>
<dbReference type="OrthoDB" id="420606at2759"/>
<feature type="transmembrane region" description="Helical" evidence="6">
    <location>
        <begin position="416"/>
        <end position="436"/>
    </location>
</feature>
<dbReference type="GO" id="GO:0005783">
    <property type="term" value="C:endoplasmic reticulum"/>
    <property type="evidence" value="ECO:0007669"/>
    <property type="project" value="TreeGrafter"/>
</dbReference>
<protein>
    <submittedName>
        <fullName evidence="7">Uncharacterized protein</fullName>
    </submittedName>
</protein>
<dbReference type="Pfam" id="PF03062">
    <property type="entry name" value="MBOAT"/>
    <property type="match status" value="1"/>
</dbReference>
<dbReference type="GO" id="GO:0019432">
    <property type="term" value="P:triglyceride biosynthetic process"/>
    <property type="evidence" value="ECO:0007669"/>
    <property type="project" value="UniProtKB-ARBA"/>
</dbReference>
<feature type="transmembrane region" description="Helical" evidence="6">
    <location>
        <begin position="194"/>
        <end position="213"/>
    </location>
</feature>
<comment type="caution">
    <text evidence="7">The sequence shown here is derived from an EMBL/GenBank/DDBJ whole genome shotgun (WGS) entry which is preliminary data.</text>
</comment>
<feature type="transmembrane region" description="Helical" evidence="6">
    <location>
        <begin position="58"/>
        <end position="79"/>
    </location>
</feature>
<evidence type="ECO:0000313" key="7">
    <source>
        <dbReference type="EMBL" id="KAG2490642.1"/>
    </source>
</evidence>
<name>A0A835XW06_9CHLO</name>
<evidence type="ECO:0000313" key="8">
    <source>
        <dbReference type="Proteomes" id="UP000612055"/>
    </source>
</evidence>
<evidence type="ECO:0000256" key="6">
    <source>
        <dbReference type="SAM" id="Phobius"/>
    </source>
</evidence>
<sequence length="525" mass="55966">MAGFIVISRVARAWPGRRQAVVVAASVLFLGALHGAYTLHVLLLTAGAYALARTTAGVPYGLLLVWAYACGTLLAARLTEGLPFARLSPSLAFVDAHRGLLRWHIHYNLLVLRLLSYASDLRWALQARRAGAAEGDGKASGGGAGGRALGRDRTAGGDVASGGGGRALELELRRRAEEPLPLAYYASLPNVLEYALYPLLYIAGPIATFNAFASQRFGQPIPLPRKQVVLYALRLLAAWACLEAVTHLLPYNAIATSRALLRLAALGRAGGHRAVPRPLHFAITGYWVIVFMWLKFTVIWRFFRLAALADGLVPPENMTRCVCNNYDVEGFWRSWHASYNRWLVRYMYVPLGGTAWRVANVWVIFTFVAAWHDLEWRLMGWAWIMAGAVAPEMAAKALARSSAVRPLHGTAAFRHACALAAALNILLLMSANLVGFVVGVDGIGPLLEQVLGQPRFLAVVLVALFAAAQLMFWVREREAAAAAVASGGGAAGVAGGATGGRGWAGGGAGGGAGRSREKSGGGGEA</sequence>